<dbReference type="Proteomes" id="UP000475037">
    <property type="component" value="Unassembled WGS sequence"/>
</dbReference>
<comment type="caution">
    <text evidence="1">The sequence shown here is derived from an EMBL/GenBank/DDBJ whole genome shotgun (WGS) entry which is preliminary data.</text>
</comment>
<reference evidence="1 2" key="1">
    <citation type="submission" date="2019-11" db="EMBL/GenBank/DDBJ databases">
        <authorList>
            <person name="Yang C."/>
            <person name="Li F."/>
        </authorList>
    </citation>
    <scope>NUCLEOTIDE SEQUENCE [LARGE SCALE GENOMIC DNA]</scope>
    <source>
        <strain evidence="1">KB4526</strain>
        <tissue evidence="1">Muscle</tissue>
    </source>
</reference>
<organism evidence="1 2">
    <name type="scientific">Crocuta crocuta</name>
    <name type="common">Spotted hyena</name>
    <dbReference type="NCBI Taxonomy" id="9678"/>
    <lineage>
        <taxon>Eukaryota</taxon>
        <taxon>Metazoa</taxon>
        <taxon>Chordata</taxon>
        <taxon>Craniata</taxon>
        <taxon>Vertebrata</taxon>
        <taxon>Euteleostomi</taxon>
        <taxon>Mammalia</taxon>
        <taxon>Eutheria</taxon>
        <taxon>Laurasiatheria</taxon>
        <taxon>Carnivora</taxon>
        <taxon>Feliformia</taxon>
        <taxon>Hyaenidae</taxon>
        <taxon>Crocuta</taxon>
    </lineage>
</organism>
<sequence>LLPGIYKKLSKQSNLKKSQLKKDNLNRYLIDEDIPTAHEHTKKLSTPLVIREMKIKTSMTFHCKPIRVYKIKETEYKCWKEIERAVGTLIHRWRVLKMVQSL</sequence>
<proteinExistence type="predicted"/>
<evidence type="ECO:0000313" key="2">
    <source>
        <dbReference type="Proteomes" id="UP000475037"/>
    </source>
</evidence>
<dbReference type="EMBL" id="VOAJ01005348">
    <property type="protein sequence ID" value="KAF0874638.1"/>
    <property type="molecule type" value="Genomic_DNA"/>
</dbReference>
<evidence type="ECO:0000313" key="1">
    <source>
        <dbReference type="EMBL" id="KAF0874638.1"/>
    </source>
</evidence>
<protein>
    <submittedName>
        <fullName evidence="1">LORF2 protein</fullName>
    </submittedName>
</protein>
<feature type="non-terminal residue" evidence="1">
    <location>
        <position position="1"/>
    </location>
</feature>
<feature type="non-terminal residue" evidence="1">
    <location>
        <position position="102"/>
    </location>
</feature>
<gene>
    <name evidence="1" type="ORF">FOF47_R18766</name>
</gene>
<accession>A0A6G1AFT2</accession>
<keyword evidence="2" id="KW-1185">Reference proteome</keyword>
<name>A0A6G1AFT2_CROCR</name>
<dbReference type="AlphaFoldDB" id="A0A6G1AFT2"/>